<dbReference type="InterPro" id="IPR034330">
    <property type="entry name" value="GST_Zeta_C"/>
</dbReference>
<evidence type="ECO:0000256" key="3">
    <source>
        <dbReference type="ARBA" id="ARBA00004671"/>
    </source>
</evidence>
<dbReference type="PROSITE" id="PS50404">
    <property type="entry name" value="GST_NTER"/>
    <property type="match status" value="1"/>
</dbReference>
<dbReference type="CDD" id="cd03191">
    <property type="entry name" value="GST_C_Zeta"/>
    <property type="match status" value="1"/>
</dbReference>
<dbReference type="GO" id="GO:0006559">
    <property type="term" value="P:L-phenylalanine catabolic process"/>
    <property type="evidence" value="ECO:0007669"/>
    <property type="project" value="UniProtKB-UniPathway"/>
</dbReference>
<comment type="similarity">
    <text evidence="4">Belongs to the GST superfamily. Zeta family.</text>
</comment>
<comment type="cofactor">
    <cofactor evidence="2">
        <name>glutathione</name>
        <dbReference type="ChEBI" id="CHEBI:57925"/>
    </cofactor>
</comment>
<keyword evidence="6" id="KW-0828">Tyrosine catabolism</keyword>
<dbReference type="InterPro" id="IPR010987">
    <property type="entry name" value="Glutathione-S-Trfase_C-like"/>
</dbReference>
<dbReference type="InterPro" id="IPR005955">
    <property type="entry name" value="GST_Zeta"/>
</dbReference>
<feature type="domain" description="GST C-terminal" evidence="9">
    <location>
        <begin position="91"/>
        <end position="215"/>
    </location>
</feature>
<dbReference type="SUPFAM" id="SSF52833">
    <property type="entry name" value="Thioredoxin-like"/>
    <property type="match status" value="1"/>
</dbReference>
<comment type="catalytic activity">
    <reaction evidence="1">
        <text>4-maleylacetoacetate = 4-fumarylacetoacetate</text>
        <dbReference type="Rhea" id="RHEA:14817"/>
        <dbReference type="ChEBI" id="CHEBI:17105"/>
        <dbReference type="ChEBI" id="CHEBI:18034"/>
        <dbReference type="EC" id="5.2.1.2"/>
    </reaction>
</comment>
<dbReference type="InterPro" id="IPR036282">
    <property type="entry name" value="Glutathione-S-Trfase_C_sf"/>
</dbReference>
<dbReference type="Gene3D" id="1.20.1050.10">
    <property type="match status" value="1"/>
</dbReference>
<evidence type="ECO:0000256" key="7">
    <source>
        <dbReference type="ARBA" id="ARBA00023232"/>
    </source>
</evidence>
<dbReference type="CDD" id="cd03042">
    <property type="entry name" value="GST_N_Zeta"/>
    <property type="match status" value="1"/>
</dbReference>
<dbReference type="PANTHER" id="PTHR42673">
    <property type="entry name" value="MALEYLACETOACETATE ISOMERASE"/>
    <property type="match status" value="1"/>
</dbReference>
<dbReference type="SFLD" id="SFLDG00358">
    <property type="entry name" value="Main_(cytGST)"/>
    <property type="match status" value="1"/>
</dbReference>
<dbReference type="GO" id="GO:0004364">
    <property type="term" value="F:glutathione transferase activity"/>
    <property type="evidence" value="ECO:0007669"/>
    <property type="project" value="TreeGrafter"/>
</dbReference>
<dbReference type="SFLD" id="SFLDS00019">
    <property type="entry name" value="Glutathione_Transferase_(cytos"/>
    <property type="match status" value="1"/>
</dbReference>
<dbReference type="Gene3D" id="3.40.30.10">
    <property type="entry name" value="Glutaredoxin"/>
    <property type="match status" value="1"/>
</dbReference>
<feature type="domain" description="GST N-terminal" evidence="8">
    <location>
        <begin position="5"/>
        <end position="86"/>
    </location>
</feature>
<dbReference type="KEGG" id="foc:113206445"/>
<dbReference type="InterPro" id="IPR040079">
    <property type="entry name" value="Glutathione_S-Trfase"/>
</dbReference>
<dbReference type="Pfam" id="PF00043">
    <property type="entry name" value="GST_C"/>
    <property type="match status" value="1"/>
</dbReference>
<dbReference type="AlphaFoldDB" id="A0A6J1SAW4"/>
<evidence type="ECO:0000259" key="9">
    <source>
        <dbReference type="PROSITE" id="PS50405"/>
    </source>
</evidence>
<keyword evidence="7" id="KW-0585">Phenylalanine catabolism</keyword>
<evidence type="ECO:0000259" key="8">
    <source>
        <dbReference type="PROSITE" id="PS50404"/>
    </source>
</evidence>
<dbReference type="GO" id="GO:0006572">
    <property type="term" value="P:L-tyrosine catabolic process"/>
    <property type="evidence" value="ECO:0007669"/>
    <property type="project" value="UniProtKB-KW"/>
</dbReference>
<keyword evidence="11" id="KW-0413">Isomerase</keyword>
<organism evidence="10 11">
    <name type="scientific">Frankliniella occidentalis</name>
    <name type="common">Western flower thrips</name>
    <name type="synonym">Euthrips occidentalis</name>
    <dbReference type="NCBI Taxonomy" id="133901"/>
    <lineage>
        <taxon>Eukaryota</taxon>
        <taxon>Metazoa</taxon>
        <taxon>Ecdysozoa</taxon>
        <taxon>Arthropoda</taxon>
        <taxon>Hexapoda</taxon>
        <taxon>Insecta</taxon>
        <taxon>Pterygota</taxon>
        <taxon>Neoptera</taxon>
        <taxon>Paraneoptera</taxon>
        <taxon>Thysanoptera</taxon>
        <taxon>Terebrantia</taxon>
        <taxon>Thripoidea</taxon>
        <taxon>Thripidae</taxon>
        <taxon>Frankliniella</taxon>
    </lineage>
</organism>
<evidence type="ECO:0000313" key="10">
    <source>
        <dbReference type="Proteomes" id="UP000504606"/>
    </source>
</evidence>
<dbReference type="InterPro" id="IPR034333">
    <property type="entry name" value="GST_Zeta_N"/>
</dbReference>
<evidence type="ECO:0000256" key="6">
    <source>
        <dbReference type="ARBA" id="ARBA00022878"/>
    </source>
</evidence>
<reference evidence="11" key="1">
    <citation type="submission" date="2025-08" db="UniProtKB">
        <authorList>
            <consortium name="RefSeq"/>
        </authorList>
    </citation>
    <scope>IDENTIFICATION</scope>
    <source>
        <tissue evidence="11">Whole organism</tissue>
    </source>
</reference>
<dbReference type="InterPro" id="IPR004046">
    <property type="entry name" value="GST_C"/>
</dbReference>
<dbReference type="PROSITE" id="PS50405">
    <property type="entry name" value="GST_CTER"/>
    <property type="match status" value="1"/>
</dbReference>
<dbReference type="GeneID" id="113206445"/>
<evidence type="ECO:0000256" key="1">
    <source>
        <dbReference type="ARBA" id="ARBA00001622"/>
    </source>
</evidence>
<keyword evidence="10" id="KW-1185">Reference proteome</keyword>
<dbReference type="UniPathway" id="UPA00139">
    <property type="reaction ID" value="UER00340"/>
</dbReference>
<dbReference type="PANTHER" id="PTHR42673:SF4">
    <property type="entry name" value="MALEYLACETOACETATE ISOMERASE"/>
    <property type="match status" value="1"/>
</dbReference>
<proteinExistence type="inferred from homology"/>
<dbReference type="Proteomes" id="UP000504606">
    <property type="component" value="Unplaced"/>
</dbReference>
<protein>
    <recommendedName>
        <fullName evidence="5">maleylacetoacetate isomerase</fullName>
        <ecNumber evidence="5">5.2.1.2</ecNumber>
    </recommendedName>
</protein>
<accession>A0A6J1SAW4</accession>
<dbReference type="InterPro" id="IPR036249">
    <property type="entry name" value="Thioredoxin-like_sf"/>
</dbReference>
<dbReference type="RefSeq" id="XP_026278324.1">
    <property type="nucleotide sequence ID" value="XM_026422539.2"/>
</dbReference>
<dbReference type="GO" id="GO:0005739">
    <property type="term" value="C:mitochondrion"/>
    <property type="evidence" value="ECO:0007669"/>
    <property type="project" value="TreeGrafter"/>
</dbReference>
<dbReference type="InterPro" id="IPR004045">
    <property type="entry name" value="Glutathione_S-Trfase_N"/>
</dbReference>
<dbReference type="Pfam" id="PF13409">
    <property type="entry name" value="GST_N_2"/>
    <property type="match status" value="1"/>
</dbReference>
<dbReference type="SUPFAM" id="SSF47616">
    <property type="entry name" value="GST C-terminal domain-like"/>
    <property type="match status" value="1"/>
</dbReference>
<name>A0A6J1SAW4_FRAOC</name>
<dbReference type="FunFam" id="1.20.1050.10:FF:000010">
    <property type="entry name" value="Maleylacetoacetate isomerase isoform 1"/>
    <property type="match status" value="1"/>
</dbReference>
<dbReference type="NCBIfam" id="TIGR01262">
    <property type="entry name" value="maiA"/>
    <property type="match status" value="1"/>
</dbReference>
<gene>
    <name evidence="11" type="primary">LOC113206445</name>
</gene>
<dbReference type="OrthoDB" id="202840at2759"/>
<dbReference type="EC" id="5.2.1.2" evidence="5"/>
<dbReference type="GO" id="GO:0006749">
    <property type="term" value="P:glutathione metabolic process"/>
    <property type="evidence" value="ECO:0007669"/>
    <property type="project" value="TreeGrafter"/>
</dbReference>
<sequence>MSSSKLPVLYSYWRSSCSYRVRIALNLKNIQYTIEPVDILKKGQNCTKFRQVNPMGKVPALLIDGHTIVESLNILHYLEETQPNHALMPSDVYQRSKVREVCEMIQSGIQPLQNVGLLSHLESIAGKDERLKWAQHWINNGFRAVEKQLATYSGKYSVGDEISLADCCLIPQVFNAIMYKVDLEQYPTILRINNELVHHPAFYAANPLNQPDCDKLKNKTDS</sequence>
<evidence type="ECO:0000256" key="4">
    <source>
        <dbReference type="ARBA" id="ARBA00010007"/>
    </source>
</evidence>
<comment type="pathway">
    <text evidence="3">Amino-acid degradation; L-phenylalanine degradation; acetoacetate and fumarate from L-phenylalanine: step 5/6.</text>
</comment>
<evidence type="ECO:0000256" key="2">
    <source>
        <dbReference type="ARBA" id="ARBA00001955"/>
    </source>
</evidence>
<dbReference type="GO" id="GO:0016034">
    <property type="term" value="F:maleylacetoacetate isomerase activity"/>
    <property type="evidence" value="ECO:0007669"/>
    <property type="project" value="UniProtKB-EC"/>
</dbReference>
<evidence type="ECO:0000313" key="11">
    <source>
        <dbReference type="RefSeq" id="XP_026278324.1"/>
    </source>
</evidence>
<evidence type="ECO:0000256" key="5">
    <source>
        <dbReference type="ARBA" id="ARBA00013199"/>
    </source>
</evidence>